<evidence type="ECO:0000313" key="2">
    <source>
        <dbReference type="EMBL" id="KCZ60501.1"/>
    </source>
</evidence>
<evidence type="ECO:0000256" key="1">
    <source>
        <dbReference type="SAM" id="MobiDB-lite"/>
    </source>
</evidence>
<name>A0A059E0P8_9PROT</name>
<dbReference type="InterPro" id="IPR021558">
    <property type="entry name" value="MazE-like"/>
</dbReference>
<dbReference type="AlphaFoldDB" id="A0A059E0P8"/>
<proteinExistence type="predicted"/>
<feature type="compositionally biased region" description="Basic residues" evidence="1">
    <location>
        <begin position="11"/>
        <end position="20"/>
    </location>
</feature>
<dbReference type="Pfam" id="PF11455">
    <property type="entry name" value="MazE-like"/>
    <property type="match status" value="1"/>
</dbReference>
<accession>A0A059E0P8</accession>
<dbReference type="EMBL" id="AWFH01000023">
    <property type="protein sequence ID" value="KCZ60501.1"/>
    <property type="molecule type" value="Genomic_DNA"/>
</dbReference>
<dbReference type="Proteomes" id="UP000024547">
    <property type="component" value="Unassembled WGS sequence"/>
</dbReference>
<evidence type="ECO:0008006" key="4">
    <source>
        <dbReference type="Google" id="ProtNLM"/>
    </source>
</evidence>
<evidence type="ECO:0000313" key="3">
    <source>
        <dbReference type="Proteomes" id="UP000024547"/>
    </source>
</evidence>
<comment type="caution">
    <text evidence="2">The sequence shown here is derived from an EMBL/GenBank/DDBJ whole genome shotgun (WGS) entry which is preliminary data.</text>
</comment>
<organism evidence="2 3">
    <name type="scientific">Hyphomonas atlantica</name>
    <dbReference type="NCBI Taxonomy" id="1280948"/>
    <lineage>
        <taxon>Bacteria</taxon>
        <taxon>Pseudomonadati</taxon>
        <taxon>Pseudomonadota</taxon>
        <taxon>Alphaproteobacteria</taxon>
        <taxon>Hyphomonadales</taxon>
        <taxon>Hyphomonadaceae</taxon>
        <taxon>Hyphomonas</taxon>
    </lineage>
</organism>
<dbReference type="PATRIC" id="fig|1280948.3.peg.2222"/>
<gene>
    <name evidence="2" type="ORF">HY36_05850</name>
</gene>
<feature type="compositionally biased region" description="Basic and acidic residues" evidence="1">
    <location>
        <begin position="1"/>
        <end position="10"/>
    </location>
</feature>
<keyword evidence="3" id="KW-1185">Reference proteome</keyword>
<protein>
    <recommendedName>
        <fullName evidence="4">DUF3018 domain-containing protein</fullName>
    </recommendedName>
</protein>
<reference evidence="2 3" key="1">
    <citation type="journal article" date="2014" name="Antonie Van Leeuwenhoek">
        <title>Hyphomonas beringensis sp. nov. and Hyphomonas chukchiensis sp. nov., isolated from surface seawater of the Bering Sea and Chukchi Sea.</title>
        <authorList>
            <person name="Li C."/>
            <person name="Lai Q."/>
            <person name="Li G."/>
            <person name="Dong C."/>
            <person name="Wang J."/>
            <person name="Liao Y."/>
            <person name="Shao Z."/>
        </authorList>
    </citation>
    <scope>NUCLEOTIDE SEQUENCE [LARGE SCALE GENOMIC DNA]</scope>
    <source>
        <strain evidence="2 3">22II1-22F38</strain>
    </source>
</reference>
<sequence>MSEERPEIRRAKTHAKERRQHLRQKGLRPIEVWLTEDQIAAIDYFVQAQDSANRVDGLADWATSMQKHVLADPMVTELTKRYQLPTVYHGVVVALQFLRHIAETYDLTVEDAAGLECFQMRADGRVRVADQNADDEDEPRFKVK</sequence>
<feature type="region of interest" description="Disordered" evidence="1">
    <location>
        <begin position="1"/>
        <end position="20"/>
    </location>
</feature>
<dbReference type="RefSeq" id="WP_035552414.1">
    <property type="nucleotide sequence ID" value="NZ_AWFH01000023.1"/>
</dbReference>